<feature type="region of interest" description="Disordered" evidence="2">
    <location>
        <begin position="344"/>
        <end position="381"/>
    </location>
</feature>
<feature type="compositionally biased region" description="Acidic residues" evidence="2">
    <location>
        <begin position="360"/>
        <end position="374"/>
    </location>
</feature>
<dbReference type="AlphaFoldDB" id="A0AAN6FXY3"/>
<evidence type="ECO:0000313" key="5">
    <source>
        <dbReference type="Proteomes" id="UP001168146"/>
    </source>
</evidence>
<dbReference type="Proteomes" id="UP001168146">
    <property type="component" value="Unassembled WGS sequence"/>
</dbReference>
<reference evidence="4" key="1">
    <citation type="submission" date="2021-12" db="EMBL/GenBank/DDBJ databases">
        <title>Black yeast isolated from Biological Soil Crust.</title>
        <authorList>
            <person name="Kurbessoian T."/>
        </authorList>
    </citation>
    <scope>NUCLEOTIDE SEQUENCE</scope>
    <source>
        <strain evidence="4">CCFEE 5208</strain>
    </source>
</reference>
<comment type="caution">
    <text evidence="4">The sequence shown here is derived from an EMBL/GenBank/DDBJ whole genome shotgun (WGS) entry which is preliminary data.</text>
</comment>
<evidence type="ECO:0000259" key="3">
    <source>
        <dbReference type="Pfam" id="PF24625"/>
    </source>
</evidence>
<keyword evidence="1" id="KW-0175">Coiled coil</keyword>
<evidence type="ECO:0000256" key="2">
    <source>
        <dbReference type="SAM" id="MobiDB-lite"/>
    </source>
</evidence>
<feature type="compositionally biased region" description="Polar residues" evidence="2">
    <location>
        <begin position="49"/>
        <end position="65"/>
    </location>
</feature>
<proteinExistence type="predicted"/>
<organism evidence="4 5">
    <name type="scientific">Friedmanniomyces endolithicus</name>
    <dbReference type="NCBI Taxonomy" id="329885"/>
    <lineage>
        <taxon>Eukaryota</taxon>
        <taxon>Fungi</taxon>
        <taxon>Dikarya</taxon>
        <taxon>Ascomycota</taxon>
        <taxon>Pezizomycotina</taxon>
        <taxon>Dothideomycetes</taxon>
        <taxon>Dothideomycetidae</taxon>
        <taxon>Mycosphaerellales</taxon>
        <taxon>Teratosphaeriaceae</taxon>
        <taxon>Friedmanniomyces</taxon>
    </lineage>
</organism>
<dbReference type="EMBL" id="JASUXU010000004">
    <property type="protein sequence ID" value="KAK0326479.1"/>
    <property type="molecule type" value="Genomic_DNA"/>
</dbReference>
<sequence>MTGFTKALFFGGTIPIESIGHDDRALATSGADASGSGDSDAEEDVPYENPQTGESCSLTNAGSSTKSDRANKGSRVVGGKAVLPKRVVVDYDSDDGRIITLKQQGFSDEYVSQKLIQEGRIRYQAKTVTSRWLRLRKALEAAENERMDDELSDWHEDDDAKLRQSIKDLEDRFAADLEKLMEKKWVEVAATLASRINKKKYSSRACRERFEGLEDGTALLPIEQDKDQEGRKRLREERMAAAKHRRATAIADARREEEEKVARLEAKKTEALEKRQAVILLAETRAAENAKQDGMRKKRAEDRDRMRLAKRTAEAQASAELKWKTTQRVAEKTLWEEMVGKSWRSRTMQDPDGSTVGYAEVEDDSDASEGSDAEVSDKAQKHHRGLLGGFSLMQDYVPKPENTAPTPAKVRKAPTAALVTAETMADPRSDLAVEDLNAILRVRGLPAKNAEESRFQAIARLCAADKDMSTADLHDTLRRYFIKIKGTRQEKLRAVAEYEAGEL</sequence>
<feature type="compositionally biased region" description="Low complexity" evidence="2">
    <location>
        <begin position="29"/>
        <end position="38"/>
    </location>
</feature>
<feature type="coiled-coil region" evidence="1">
    <location>
        <begin position="239"/>
        <end position="274"/>
    </location>
</feature>
<name>A0AAN6FXY3_9PEZI</name>
<dbReference type="Pfam" id="PF24625">
    <property type="entry name" value="DUF7626"/>
    <property type="match status" value="1"/>
</dbReference>
<evidence type="ECO:0000313" key="4">
    <source>
        <dbReference type="EMBL" id="KAK0326479.1"/>
    </source>
</evidence>
<dbReference type="InterPro" id="IPR056043">
    <property type="entry name" value="DUF7626"/>
</dbReference>
<feature type="domain" description="DUF7626" evidence="3">
    <location>
        <begin position="90"/>
        <end position="143"/>
    </location>
</feature>
<gene>
    <name evidence="4" type="ORF">LTR82_002321</name>
</gene>
<evidence type="ECO:0000256" key="1">
    <source>
        <dbReference type="SAM" id="Coils"/>
    </source>
</evidence>
<accession>A0AAN6FXY3</accession>
<feature type="region of interest" description="Disordered" evidence="2">
    <location>
        <begin position="25"/>
        <end position="75"/>
    </location>
</feature>
<protein>
    <recommendedName>
        <fullName evidence="3">DUF7626 domain-containing protein</fullName>
    </recommendedName>
</protein>